<evidence type="ECO:0000256" key="1">
    <source>
        <dbReference type="ARBA" id="ARBA00006464"/>
    </source>
</evidence>
<name>A0ABS9E6C1_9HYPH</name>
<evidence type="ECO:0000256" key="2">
    <source>
        <dbReference type="ARBA" id="ARBA00023169"/>
    </source>
</evidence>
<feature type="domain" description="Bacterial sugar transferase" evidence="4">
    <location>
        <begin position="235"/>
        <end position="419"/>
    </location>
</feature>
<protein>
    <submittedName>
        <fullName evidence="5">Sugar transferase</fullName>
    </submittedName>
</protein>
<keyword evidence="3" id="KW-0812">Transmembrane</keyword>
<keyword evidence="6" id="KW-1185">Reference proteome</keyword>
<gene>
    <name evidence="5" type="ORF">L1I42_07955</name>
</gene>
<feature type="transmembrane region" description="Helical" evidence="3">
    <location>
        <begin position="50"/>
        <end position="69"/>
    </location>
</feature>
<proteinExistence type="inferred from homology"/>
<feature type="transmembrane region" description="Helical" evidence="3">
    <location>
        <begin position="236"/>
        <end position="260"/>
    </location>
</feature>
<dbReference type="InterPro" id="IPR003362">
    <property type="entry name" value="Bact_transf"/>
</dbReference>
<evidence type="ECO:0000259" key="4">
    <source>
        <dbReference type="Pfam" id="PF02397"/>
    </source>
</evidence>
<dbReference type="EMBL" id="JAKGTI010000001">
    <property type="protein sequence ID" value="MCF4098419.1"/>
    <property type="molecule type" value="Genomic_DNA"/>
</dbReference>
<dbReference type="Proteomes" id="UP001201217">
    <property type="component" value="Unassembled WGS sequence"/>
</dbReference>
<dbReference type="RefSeq" id="WP_236113941.1">
    <property type="nucleotide sequence ID" value="NZ_JAKGTI010000001.1"/>
</dbReference>
<evidence type="ECO:0000313" key="5">
    <source>
        <dbReference type="EMBL" id="MCF4098419.1"/>
    </source>
</evidence>
<feature type="transmembrane region" description="Helical" evidence="3">
    <location>
        <begin position="81"/>
        <end position="102"/>
    </location>
</feature>
<evidence type="ECO:0000256" key="3">
    <source>
        <dbReference type="SAM" id="Phobius"/>
    </source>
</evidence>
<sequence length="425" mass="48188">MKTLSLRSLKRSWTINILFVLTAVFFSLCSILLAQLIIFGHPKFPTQQPILISTGAALSLLLVAHLSYLATERIPGSAPQFLAIPILAFYFLVLSTTLYFLRIDYSRVVLGAAFVGLVIWYIIGTILLRRYEIGRIGLVPPITKSKLEQLPRINWEDLTNPNQSHEVLDALVVSNEAEIPPDWQRFVTRARLDNLPVYTVDAIKEAVTGKVDLDKVTANDRSLLIWGRGYLFIRKYLDWIIALFALPFFIPILAILAIWIKLDDGGPVFYIQERTGFKGKPFRMYKIRTMSHKSSGSTSLEDAKTKEDDKRITRAGQFIRKSRLDELPQIFNILLGQMAWIGPRPNAVKLSEWYRSEFSQYDLRYLVPPGITGWAQVNHGHVATIDGEREKVAYDLFYAKNVSLSLDILIALRTIKVMVTGSGAK</sequence>
<dbReference type="PANTHER" id="PTHR30576:SF0">
    <property type="entry name" value="UNDECAPRENYL-PHOSPHATE N-ACETYLGALACTOSAMINYL 1-PHOSPHATE TRANSFERASE-RELATED"/>
    <property type="match status" value="1"/>
</dbReference>
<feature type="transmembrane region" description="Helical" evidence="3">
    <location>
        <begin position="108"/>
        <end position="128"/>
    </location>
</feature>
<comment type="similarity">
    <text evidence="1">Belongs to the bacterial sugar transferase family.</text>
</comment>
<evidence type="ECO:0000313" key="6">
    <source>
        <dbReference type="Proteomes" id="UP001201217"/>
    </source>
</evidence>
<reference evidence="5 6" key="1">
    <citation type="submission" date="2022-01" db="EMBL/GenBank/DDBJ databases">
        <title>Maritalea mediterranea sp. nov., isolated from marine plastic residues from the Malva-rosa beach (Valencia, Spain).</title>
        <authorList>
            <person name="Vidal-Verdu A."/>
            <person name="Molina-Menor E."/>
            <person name="Pascual J."/>
            <person name="Pereto J."/>
            <person name="Porcar M."/>
        </authorList>
    </citation>
    <scope>NUCLEOTIDE SEQUENCE [LARGE SCALE GENOMIC DNA]</scope>
    <source>
        <strain evidence="5 6">P4.10X</strain>
    </source>
</reference>
<accession>A0ABS9E6C1</accession>
<keyword evidence="5" id="KW-0808">Transferase</keyword>
<dbReference type="GO" id="GO:0016740">
    <property type="term" value="F:transferase activity"/>
    <property type="evidence" value="ECO:0007669"/>
    <property type="project" value="UniProtKB-KW"/>
</dbReference>
<dbReference type="PANTHER" id="PTHR30576">
    <property type="entry name" value="COLANIC BIOSYNTHESIS UDP-GLUCOSE LIPID CARRIER TRANSFERASE"/>
    <property type="match status" value="1"/>
</dbReference>
<keyword evidence="2" id="KW-0270">Exopolysaccharide synthesis</keyword>
<keyword evidence="3" id="KW-0472">Membrane</keyword>
<organism evidence="5 6">
    <name type="scientific">Maritalea mediterranea</name>
    <dbReference type="NCBI Taxonomy" id="2909667"/>
    <lineage>
        <taxon>Bacteria</taxon>
        <taxon>Pseudomonadati</taxon>
        <taxon>Pseudomonadota</taxon>
        <taxon>Alphaproteobacteria</taxon>
        <taxon>Hyphomicrobiales</taxon>
        <taxon>Devosiaceae</taxon>
        <taxon>Maritalea</taxon>
    </lineage>
</organism>
<keyword evidence="3" id="KW-1133">Transmembrane helix</keyword>
<comment type="caution">
    <text evidence="5">The sequence shown here is derived from an EMBL/GenBank/DDBJ whole genome shotgun (WGS) entry which is preliminary data.</text>
</comment>
<dbReference type="Pfam" id="PF02397">
    <property type="entry name" value="Bac_transf"/>
    <property type="match status" value="1"/>
</dbReference>
<feature type="transmembrane region" description="Helical" evidence="3">
    <location>
        <begin position="12"/>
        <end position="38"/>
    </location>
</feature>